<evidence type="ECO:0000313" key="1">
    <source>
        <dbReference type="EMBL" id="RXH94908.1"/>
    </source>
</evidence>
<proteinExistence type="predicted"/>
<dbReference type="Proteomes" id="UP000290289">
    <property type="component" value="Chromosome 7"/>
</dbReference>
<evidence type="ECO:0000313" key="2">
    <source>
        <dbReference type="Proteomes" id="UP000290289"/>
    </source>
</evidence>
<keyword evidence="2" id="KW-1185">Reference proteome</keyword>
<name>A0A498JGU8_MALDO</name>
<reference evidence="1 2" key="1">
    <citation type="submission" date="2018-10" db="EMBL/GenBank/DDBJ databases">
        <title>A high-quality apple genome assembly.</title>
        <authorList>
            <person name="Hu J."/>
        </authorList>
    </citation>
    <scope>NUCLEOTIDE SEQUENCE [LARGE SCALE GENOMIC DNA]</scope>
    <source>
        <strain evidence="2">cv. HFTH1</strain>
        <tissue evidence="1">Young leaf</tissue>
    </source>
</reference>
<dbReference type="AlphaFoldDB" id="A0A498JGU8"/>
<dbReference type="EMBL" id="RDQH01000333">
    <property type="protein sequence ID" value="RXH94908.1"/>
    <property type="molecule type" value="Genomic_DNA"/>
</dbReference>
<sequence>MTDQEPYAPAPMARGMIVNDTYEFSAPRFFDFIKEKSEDDRRKVELWFDCALAYAPSHRERGF</sequence>
<comment type="caution">
    <text evidence="1">The sequence shown here is derived from an EMBL/GenBank/DDBJ whole genome shotgun (WGS) entry which is preliminary data.</text>
</comment>
<organism evidence="1 2">
    <name type="scientific">Malus domestica</name>
    <name type="common">Apple</name>
    <name type="synonym">Pyrus malus</name>
    <dbReference type="NCBI Taxonomy" id="3750"/>
    <lineage>
        <taxon>Eukaryota</taxon>
        <taxon>Viridiplantae</taxon>
        <taxon>Streptophyta</taxon>
        <taxon>Embryophyta</taxon>
        <taxon>Tracheophyta</taxon>
        <taxon>Spermatophyta</taxon>
        <taxon>Magnoliopsida</taxon>
        <taxon>eudicotyledons</taxon>
        <taxon>Gunneridae</taxon>
        <taxon>Pentapetalae</taxon>
        <taxon>rosids</taxon>
        <taxon>fabids</taxon>
        <taxon>Rosales</taxon>
        <taxon>Rosaceae</taxon>
        <taxon>Amygdaloideae</taxon>
        <taxon>Maleae</taxon>
        <taxon>Malus</taxon>
    </lineage>
</organism>
<protein>
    <submittedName>
        <fullName evidence="1">Uncharacterized protein</fullName>
    </submittedName>
</protein>
<accession>A0A498JGU8</accession>
<gene>
    <name evidence="1" type="ORF">DVH24_024592</name>
</gene>